<dbReference type="SUPFAM" id="SSF53167">
    <property type="entry name" value="Purine and uridine phosphorylases"/>
    <property type="match status" value="1"/>
</dbReference>
<evidence type="ECO:0000256" key="1">
    <source>
        <dbReference type="ARBA" id="ARBA00010456"/>
    </source>
</evidence>
<dbReference type="GO" id="GO:0004850">
    <property type="term" value="F:uridine phosphorylase activity"/>
    <property type="evidence" value="ECO:0007669"/>
    <property type="project" value="UniProtKB-EC"/>
</dbReference>
<feature type="active site" description="Proton donor" evidence="5">
    <location>
        <position position="210"/>
    </location>
</feature>
<protein>
    <recommendedName>
        <fullName evidence="5">Purine nucleoside phosphorylase DeoD-type</fullName>
        <shortName evidence="5">PNP</shortName>
        <ecNumber evidence="5">2.4.2.1</ecNumber>
    </recommendedName>
</protein>
<feature type="binding site" description="in other chain" evidence="5">
    <location>
        <position position="25"/>
    </location>
    <ligand>
        <name>phosphate</name>
        <dbReference type="ChEBI" id="CHEBI:43474"/>
        <note>ligand shared between dimeric partners</note>
    </ligand>
</feature>
<comment type="similarity">
    <text evidence="1 5">Belongs to the PNP/UDP phosphorylase family.</text>
</comment>
<evidence type="ECO:0000313" key="8">
    <source>
        <dbReference type="Proteomes" id="UP000191448"/>
    </source>
</evidence>
<dbReference type="PANTHER" id="PTHR43691:SF11">
    <property type="entry name" value="FI09636P-RELATED"/>
    <property type="match status" value="1"/>
</dbReference>
<keyword evidence="2 5" id="KW-0328">Glycosyltransferase</keyword>
<feature type="domain" description="Nucleoside phosphorylase" evidence="6">
    <location>
        <begin position="21"/>
        <end position="234"/>
    </location>
</feature>
<reference evidence="7 8" key="1">
    <citation type="submission" date="2016-02" db="EMBL/GenBank/DDBJ databases">
        <title>Genome sequence of Clostridium thermobutyricum DSM 4928.</title>
        <authorList>
            <person name="Poehlein A."/>
            <person name="Daniel R."/>
        </authorList>
    </citation>
    <scope>NUCLEOTIDE SEQUENCE [LARGE SCALE GENOMIC DNA]</scope>
    <source>
        <strain evidence="7 8">DSM 4928</strain>
    </source>
</reference>
<dbReference type="Gene3D" id="3.40.50.1580">
    <property type="entry name" value="Nucleoside phosphorylase domain"/>
    <property type="match status" value="1"/>
</dbReference>
<dbReference type="CDD" id="cd09006">
    <property type="entry name" value="PNP_EcPNPI-like"/>
    <property type="match status" value="1"/>
</dbReference>
<dbReference type="GO" id="GO:0005829">
    <property type="term" value="C:cytosol"/>
    <property type="evidence" value="ECO:0007669"/>
    <property type="project" value="TreeGrafter"/>
</dbReference>
<feature type="binding site" description="in other chain" evidence="5">
    <location>
        <position position="29"/>
    </location>
    <ligand>
        <name>phosphate</name>
        <dbReference type="ChEBI" id="CHEBI:43474"/>
        <note>ligand shared between dimeric partners</note>
    </ligand>
</feature>
<proteinExistence type="inferred from homology"/>
<dbReference type="Pfam" id="PF01048">
    <property type="entry name" value="PNP_UDP_1"/>
    <property type="match status" value="1"/>
</dbReference>
<feature type="binding site" evidence="5">
    <location>
        <position position="48"/>
    </location>
    <ligand>
        <name>phosphate</name>
        <dbReference type="ChEBI" id="CHEBI:43474"/>
        <note>ligand shared between dimeric partners</note>
    </ligand>
</feature>
<evidence type="ECO:0000256" key="5">
    <source>
        <dbReference type="HAMAP-Rule" id="MF_01627"/>
    </source>
</evidence>
<dbReference type="EC" id="2.4.2.1" evidence="5"/>
<dbReference type="NCBIfam" id="TIGR00107">
    <property type="entry name" value="deoD"/>
    <property type="match status" value="1"/>
</dbReference>
<dbReference type="InterPro" id="IPR000845">
    <property type="entry name" value="Nucleoside_phosphorylase_d"/>
</dbReference>
<dbReference type="GO" id="GO:0006218">
    <property type="term" value="P:uridine catabolic process"/>
    <property type="evidence" value="ECO:0007669"/>
    <property type="project" value="TreeGrafter"/>
</dbReference>
<sequence>MEKLVPTPHNAAKAGDIAETILLPGDPLRAKFIAETFLENPVQYNTVRGMFGYTGTYKGKRISVQGTGMGIPSIGIYSYELIHFYGVKNLIRIGSAGAIDESLKLHDIVIGMGACTDSNFASQYNLPGTFAPTASYKLVEGAVNAARELNIEAKVGNILSSDVFYGENGLDSLKSWQKMGVLAVEMESAGLYMNAARAGVNALCMLTISDCPFTGELTSAEERQTAFTNMMKVALEMACKLD</sequence>
<dbReference type="EMBL" id="LTAY01000072">
    <property type="protein sequence ID" value="OPX46671.1"/>
    <property type="molecule type" value="Genomic_DNA"/>
</dbReference>
<evidence type="ECO:0000313" key="7">
    <source>
        <dbReference type="EMBL" id="OPX46671.1"/>
    </source>
</evidence>
<evidence type="ECO:0000256" key="4">
    <source>
        <dbReference type="ARBA" id="ARBA00048447"/>
    </source>
</evidence>
<dbReference type="InterPro" id="IPR004402">
    <property type="entry name" value="DeoD-type"/>
</dbReference>
<gene>
    <name evidence="5 7" type="primary">deoD</name>
    <name evidence="7" type="ORF">CLTHE_26630</name>
</gene>
<comment type="subunit">
    <text evidence="5">Homohexamer; trimer of homodimers.</text>
</comment>
<comment type="caution">
    <text evidence="7">The sequence shown here is derived from an EMBL/GenBank/DDBJ whole genome shotgun (WGS) entry which is preliminary data.</text>
</comment>
<dbReference type="InterPro" id="IPR035994">
    <property type="entry name" value="Nucleoside_phosphorylase_sf"/>
</dbReference>
<comment type="function">
    <text evidence="5">Catalyzes the reversible phosphorolytic breakdown of the N-glycosidic bond in the beta-(deoxy)ribonucleoside molecules, with the formation of the corresponding free purine bases and pentose-1-phosphate.</text>
</comment>
<dbReference type="PANTHER" id="PTHR43691">
    <property type="entry name" value="URIDINE PHOSPHORYLASE"/>
    <property type="match status" value="1"/>
</dbReference>
<accession>A0A1V4STP9</accession>
<dbReference type="InterPro" id="IPR018016">
    <property type="entry name" value="Nucleoside_phosphorylase_CS"/>
</dbReference>
<dbReference type="GO" id="GO:0042278">
    <property type="term" value="P:purine nucleoside metabolic process"/>
    <property type="evidence" value="ECO:0007669"/>
    <property type="project" value="UniProtKB-UniRule"/>
</dbReference>
<dbReference type="HAMAP" id="MF_01627">
    <property type="entry name" value="Pur_nucleosid_phosp"/>
    <property type="match status" value="1"/>
</dbReference>
<comment type="catalytic activity">
    <reaction evidence="4">
        <text>uridine + phosphate = alpha-D-ribose 1-phosphate + uracil</text>
        <dbReference type="Rhea" id="RHEA:24388"/>
        <dbReference type="ChEBI" id="CHEBI:16704"/>
        <dbReference type="ChEBI" id="CHEBI:17568"/>
        <dbReference type="ChEBI" id="CHEBI:43474"/>
        <dbReference type="ChEBI" id="CHEBI:57720"/>
        <dbReference type="EC" id="2.4.2.3"/>
    </reaction>
</comment>
<evidence type="ECO:0000256" key="2">
    <source>
        <dbReference type="ARBA" id="ARBA00022676"/>
    </source>
</evidence>
<feature type="site" description="Important for catalytic activity" evidence="5">
    <location>
        <position position="223"/>
    </location>
</feature>
<feature type="binding site" evidence="5">
    <location>
        <position position="9"/>
    </location>
    <ligand>
        <name>a purine D-ribonucleoside</name>
        <dbReference type="ChEBI" id="CHEBI:142355"/>
        <note>ligand shared between dimeric partners</note>
    </ligand>
</feature>
<dbReference type="NCBIfam" id="NF004489">
    <property type="entry name" value="PRK05819.1"/>
    <property type="match status" value="1"/>
</dbReference>
<name>A0A1V4STP9_9CLOT</name>
<comment type="catalytic activity">
    <reaction evidence="5">
        <text>a purine D-ribonucleoside + phosphate = a purine nucleobase + alpha-D-ribose 1-phosphate</text>
        <dbReference type="Rhea" id="RHEA:19805"/>
        <dbReference type="ChEBI" id="CHEBI:26386"/>
        <dbReference type="ChEBI" id="CHEBI:43474"/>
        <dbReference type="ChEBI" id="CHEBI:57720"/>
        <dbReference type="ChEBI" id="CHEBI:142355"/>
        <dbReference type="EC" id="2.4.2.1"/>
    </reaction>
</comment>
<feature type="binding site" description="in other chain" evidence="5">
    <location>
        <begin position="209"/>
        <end position="210"/>
    </location>
    <ligand>
        <name>a purine D-ribonucleoside</name>
        <dbReference type="ChEBI" id="CHEBI:142355"/>
        <note>ligand shared between dimeric partners</note>
    </ligand>
</feature>
<evidence type="ECO:0000259" key="6">
    <source>
        <dbReference type="Pfam" id="PF01048"/>
    </source>
</evidence>
<dbReference type="OrthoDB" id="9782889at2"/>
<keyword evidence="3 5" id="KW-0808">Transferase</keyword>
<dbReference type="RefSeq" id="WP_080023871.1">
    <property type="nucleotide sequence ID" value="NZ_LTAY01000072.1"/>
</dbReference>
<dbReference type="PROSITE" id="PS01232">
    <property type="entry name" value="PNP_UDP_1"/>
    <property type="match status" value="1"/>
</dbReference>
<organism evidence="7 8">
    <name type="scientific">Clostridium thermobutyricum DSM 4928</name>
    <dbReference type="NCBI Taxonomy" id="1121339"/>
    <lineage>
        <taxon>Bacteria</taxon>
        <taxon>Bacillati</taxon>
        <taxon>Bacillota</taxon>
        <taxon>Clostridia</taxon>
        <taxon>Eubacteriales</taxon>
        <taxon>Clostridiaceae</taxon>
        <taxon>Clostridium</taxon>
    </lineage>
</organism>
<dbReference type="AlphaFoldDB" id="A0A1V4STP9"/>
<dbReference type="GO" id="GO:0004731">
    <property type="term" value="F:purine-nucleoside phosphorylase activity"/>
    <property type="evidence" value="ECO:0007669"/>
    <property type="project" value="UniProtKB-UniRule"/>
</dbReference>
<comment type="catalytic activity">
    <reaction evidence="5">
        <text>a purine 2'-deoxy-D-ribonucleoside + phosphate = a purine nucleobase + 2-deoxy-alpha-D-ribose 1-phosphate</text>
        <dbReference type="Rhea" id="RHEA:36431"/>
        <dbReference type="ChEBI" id="CHEBI:26386"/>
        <dbReference type="ChEBI" id="CHEBI:43474"/>
        <dbReference type="ChEBI" id="CHEBI:57259"/>
        <dbReference type="ChEBI" id="CHEBI:142361"/>
        <dbReference type="EC" id="2.4.2.1"/>
    </reaction>
</comment>
<dbReference type="Proteomes" id="UP000191448">
    <property type="component" value="Unassembled WGS sequence"/>
</dbReference>
<evidence type="ECO:0000256" key="3">
    <source>
        <dbReference type="ARBA" id="ARBA00022679"/>
    </source>
</evidence>
<feature type="binding site" description="in other chain" evidence="5">
    <location>
        <begin position="185"/>
        <end position="187"/>
    </location>
    <ligand>
        <name>a purine D-ribonucleoside</name>
        <dbReference type="ChEBI" id="CHEBI:142355"/>
        <note>ligand shared between dimeric partners</note>
    </ligand>
</feature>
<feature type="binding site" description="in other chain" evidence="5">
    <location>
        <begin position="92"/>
        <end position="95"/>
    </location>
    <ligand>
        <name>phosphate</name>
        <dbReference type="ChEBI" id="CHEBI:43474"/>
        <note>ligand shared between dimeric partners</note>
    </ligand>
</feature>